<organism evidence="1 2">
    <name type="scientific">Promicromonospora kroppenstedtii</name>
    <dbReference type="NCBI Taxonomy" id="440482"/>
    <lineage>
        <taxon>Bacteria</taxon>
        <taxon>Bacillati</taxon>
        <taxon>Actinomycetota</taxon>
        <taxon>Actinomycetes</taxon>
        <taxon>Micrococcales</taxon>
        <taxon>Promicromonosporaceae</taxon>
        <taxon>Promicromonospora</taxon>
    </lineage>
</organism>
<sequence length="49" mass="5864">MWLVLSNRGDYRAKAEALAWTEDQVWVRFVDPLAREGFVWVWANAVKRR</sequence>
<dbReference type="EMBL" id="JBIRYI010000021">
    <property type="protein sequence ID" value="MFI2490155.1"/>
    <property type="molecule type" value="Genomic_DNA"/>
</dbReference>
<keyword evidence="2" id="KW-1185">Reference proteome</keyword>
<evidence type="ECO:0000313" key="2">
    <source>
        <dbReference type="Proteomes" id="UP001611580"/>
    </source>
</evidence>
<gene>
    <name evidence="1" type="ORF">ACH47X_24810</name>
</gene>
<dbReference type="Proteomes" id="UP001611580">
    <property type="component" value="Unassembled WGS sequence"/>
</dbReference>
<proteinExistence type="predicted"/>
<comment type="caution">
    <text evidence="1">The sequence shown here is derived from an EMBL/GenBank/DDBJ whole genome shotgun (WGS) entry which is preliminary data.</text>
</comment>
<reference evidence="1 2" key="1">
    <citation type="submission" date="2024-10" db="EMBL/GenBank/DDBJ databases">
        <title>The Natural Products Discovery Center: Release of the First 8490 Sequenced Strains for Exploring Actinobacteria Biosynthetic Diversity.</title>
        <authorList>
            <person name="Kalkreuter E."/>
            <person name="Kautsar S.A."/>
            <person name="Yang D."/>
            <person name="Bader C.D."/>
            <person name="Teijaro C.N."/>
            <person name="Fluegel L."/>
            <person name="Davis C.M."/>
            <person name="Simpson J.R."/>
            <person name="Lauterbach L."/>
            <person name="Steele A.D."/>
            <person name="Gui C."/>
            <person name="Meng S."/>
            <person name="Li G."/>
            <person name="Viehrig K."/>
            <person name="Ye F."/>
            <person name="Su P."/>
            <person name="Kiefer A.F."/>
            <person name="Nichols A."/>
            <person name="Cepeda A.J."/>
            <person name="Yan W."/>
            <person name="Fan B."/>
            <person name="Jiang Y."/>
            <person name="Adhikari A."/>
            <person name="Zheng C.-J."/>
            <person name="Schuster L."/>
            <person name="Cowan T.M."/>
            <person name="Smanski M.J."/>
            <person name="Chevrette M.G."/>
            <person name="De Carvalho L.P.S."/>
            <person name="Shen B."/>
        </authorList>
    </citation>
    <scope>NUCLEOTIDE SEQUENCE [LARGE SCALE GENOMIC DNA]</scope>
    <source>
        <strain evidence="1 2">NPDC019481</strain>
    </source>
</reference>
<accession>A0ABW7XSG4</accession>
<dbReference type="RefSeq" id="WP_397407814.1">
    <property type="nucleotide sequence ID" value="NZ_JBIRYI010000021.1"/>
</dbReference>
<evidence type="ECO:0000313" key="1">
    <source>
        <dbReference type="EMBL" id="MFI2490155.1"/>
    </source>
</evidence>
<name>A0ABW7XSG4_9MICO</name>
<protein>
    <submittedName>
        <fullName evidence="1">Uncharacterized protein</fullName>
    </submittedName>
</protein>